<accession>A0A378U242</accession>
<dbReference type="GeneID" id="93353259"/>
<gene>
    <name evidence="1" type="ORF">NCTC10660_02274</name>
</gene>
<dbReference type="PIRSF" id="PIRSF019169">
    <property type="entry name" value="PilM"/>
    <property type="match status" value="1"/>
</dbReference>
<dbReference type="SUPFAM" id="SSF53067">
    <property type="entry name" value="Actin-like ATPase domain"/>
    <property type="match status" value="2"/>
</dbReference>
<dbReference type="PANTHER" id="PTHR32432:SF3">
    <property type="entry name" value="ETHANOLAMINE UTILIZATION PROTEIN EUTJ"/>
    <property type="match status" value="1"/>
</dbReference>
<dbReference type="AlphaFoldDB" id="A0A378U242"/>
<sequence length="365" mass="41004">MRLTKNGKNTKGKASSGFSARGAVGIDVTQNAIKMVYLSGRNLNQVQLEKYSVVRLPKNIIKGNRILDYDQLVSYLQHAYTQLNTNNRNIVVAMPQTFTIIETVSYSAKDTEMDVEDFAEFEIAQLVPLEEVNYDYQILDNGGNLSQSKLLLVASRKEDIEPRLEAFDSANLTPKFLDIDIFAQANAFNYWLNDQSPELKGEKIVVVNISESEMYSLVMQDGQILYKQESPLGGEQLNQLIQRTYQVSEEQAQVMQRGGDRPADYQIQISDRFNVQIAQEIQRVLQFYYTTQSGEQFSNIKHIFLTGAASTQAGLTEVIFSQTNTAAECINPISCLQYSKHVDVSELNQDAFGLTVAFGLALRGL</sequence>
<dbReference type="Gene3D" id="3.30.420.40">
    <property type="match status" value="2"/>
</dbReference>
<proteinExistence type="predicted"/>
<dbReference type="Gene3D" id="3.30.1490.300">
    <property type="match status" value="1"/>
</dbReference>
<dbReference type="InterPro" id="IPR043129">
    <property type="entry name" value="ATPase_NBD"/>
</dbReference>
<name>A0A378U242_NEIEL</name>
<dbReference type="RefSeq" id="WP_074897126.1">
    <property type="nucleotide sequence ID" value="NZ_CAJPMF010000010.1"/>
</dbReference>
<dbReference type="InterPro" id="IPR050696">
    <property type="entry name" value="FtsA/MreB"/>
</dbReference>
<evidence type="ECO:0000313" key="1">
    <source>
        <dbReference type="EMBL" id="STZ68744.1"/>
    </source>
</evidence>
<organism evidence="1 2">
    <name type="scientific">Neisseria elongata</name>
    <dbReference type="NCBI Taxonomy" id="495"/>
    <lineage>
        <taxon>Bacteria</taxon>
        <taxon>Pseudomonadati</taxon>
        <taxon>Pseudomonadota</taxon>
        <taxon>Betaproteobacteria</taxon>
        <taxon>Neisseriales</taxon>
        <taxon>Neisseriaceae</taxon>
        <taxon>Neisseria</taxon>
    </lineage>
</organism>
<dbReference type="CDD" id="cd24049">
    <property type="entry name" value="ASKHA_NBD_PilM"/>
    <property type="match status" value="1"/>
</dbReference>
<evidence type="ECO:0000313" key="2">
    <source>
        <dbReference type="Proteomes" id="UP000254927"/>
    </source>
</evidence>
<dbReference type="Proteomes" id="UP000254927">
    <property type="component" value="Unassembled WGS sequence"/>
</dbReference>
<dbReference type="EMBL" id="UGQW01000002">
    <property type="protein sequence ID" value="STZ68744.1"/>
    <property type="molecule type" value="Genomic_DNA"/>
</dbReference>
<dbReference type="NCBIfam" id="TIGR01175">
    <property type="entry name" value="pilM"/>
    <property type="match status" value="1"/>
</dbReference>
<dbReference type="InterPro" id="IPR005883">
    <property type="entry name" value="PilM"/>
</dbReference>
<dbReference type="Pfam" id="PF11104">
    <property type="entry name" value="PilM_2"/>
    <property type="match status" value="1"/>
</dbReference>
<reference evidence="1 2" key="1">
    <citation type="submission" date="2018-06" db="EMBL/GenBank/DDBJ databases">
        <authorList>
            <consortium name="Pathogen Informatics"/>
            <person name="Doyle S."/>
        </authorList>
    </citation>
    <scope>NUCLEOTIDE SEQUENCE [LARGE SCALE GENOMIC DNA]</scope>
    <source>
        <strain evidence="1 2">NCTC10660</strain>
    </source>
</reference>
<dbReference type="PANTHER" id="PTHR32432">
    <property type="entry name" value="CELL DIVISION PROTEIN FTSA-RELATED"/>
    <property type="match status" value="1"/>
</dbReference>
<protein>
    <submittedName>
        <fullName evidence="1">PilM</fullName>
    </submittedName>
</protein>